<feature type="domain" description="PIPK" evidence="3">
    <location>
        <begin position="90"/>
        <end position="657"/>
    </location>
</feature>
<keyword evidence="1" id="KW-0418">Kinase</keyword>
<name>A0A2P6P0B4_9EUKA</name>
<proteinExistence type="predicted"/>
<gene>
    <name evidence="4" type="ORF">PROFUN_00906</name>
</gene>
<dbReference type="GO" id="GO:0016308">
    <property type="term" value="F:1-phosphatidylinositol-4-phosphate 5-kinase activity"/>
    <property type="evidence" value="ECO:0007669"/>
    <property type="project" value="TreeGrafter"/>
</dbReference>
<dbReference type="InterPro" id="IPR027484">
    <property type="entry name" value="PInositol-4-P-5-kinase_N"/>
</dbReference>
<dbReference type="InterPro" id="IPR023610">
    <property type="entry name" value="PInositol-4/5-P-5/4-kinase"/>
</dbReference>
<accession>A0A2P6P0B4</accession>
<feature type="region of interest" description="Disordered" evidence="2">
    <location>
        <begin position="1"/>
        <end position="71"/>
    </location>
</feature>
<evidence type="ECO:0000256" key="2">
    <source>
        <dbReference type="SAM" id="MobiDB-lite"/>
    </source>
</evidence>
<dbReference type="AlphaFoldDB" id="A0A2P6P0B4"/>
<evidence type="ECO:0000256" key="1">
    <source>
        <dbReference type="PROSITE-ProRule" id="PRU00781"/>
    </source>
</evidence>
<dbReference type="FunCoup" id="A0A2P6P0B4">
    <property type="interactions" value="76"/>
</dbReference>
<feature type="compositionally biased region" description="Low complexity" evidence="2">
    <location>
        <begin position="416"/>
        <end position="431"/>
    </location>
</feature>
<evidence type="ECO:0000259" key="3">
    <source>
        <dbReference type="PROSITE" id="PS51455"/>
    </source>
</evidence>
<evidence type="ECO:0000313" key="5">
    <source>
        <dbReference type="Proteomes" id="UP000241769"/>
    </source>
</evidence>
<organism evidence="4 5">
    <name type="scientific">Planoprotostelium fungivorum</name>
    <dbReference type="NCBI Taxonomy" id="1890364"/>
    <lineage>
        <taxon>Eukaryota</taxon>
        <taxon>Amoebozoa</taxon>
        <taxon>Evosea</taxon>
        <taxon>Variosea</taxon>
        <taxon>Cavosteliida</taxon>
        <taxon>Cavosteliaceae</taxon>
        <taxon>Planoprotostelium</taxon>
    </lineage>
</organism>
<dbReference type="PANTHER" id="PTHR23086:SF8">
    <property type="entry name" value="PHOSPHATIDYLINOSITOL 5-PHOSPHATE 4-KINASE, ISOFORM A"/>
    <property type="match status" value="1"/>
</dbReference>
<dbReference type="SMART" id="SM00330">
    <property type="entry name" value="PIPKc"/>
    <property type="match status" value="1"/>
</dbReference>
<keyword evidence="1" id="KW-0808">Transferase</keyword>
<keyword evidence="1" id="KW-0067">ATP-binding</keyword>
<sequence>MSKRNLNESNANTPSIAVGKSPGLFNGQDNPLSKRLSRRKLSERAASFIDSQEEQRERARANDRKSRSVLQHKRNEIGETIYKKHPGWVLMMDIQTGLRQSVGRSGELSFQDERKAIEDNLSRHAKFFSTPPELTFPPEGSTMTQPHKTELFKFKNYCPLAFGHLRQKFGVDPGDYMVSLCNTVDDSGTNALRILPTPGKSGSMFFFSQDTKYIIKTIPKSEAKLLRNLLPYYYQHVMQNTNTLLPRFYGLHRVKSSRGAPVRLLIMGNVFQTNKKIHQRYDLKGSLFGRAATQEEVEVQKENVTYKDVDWRAQKKTVMLPRELSELFINQLDSDCLFLSQRDIMDYSMLVGIHDCTVDPENDCAPSCREKRKYAKRTYNIQSNHPLVNPNLVNADGDPESTGQIPISRGESEKVAATNGAAASHTNGAAAPHTNGAEAPQLHGASSTNGPTEEATVHTTTTDAEGNTLIRSTTTHSNENGTSATMQETKNVRFSDSVKGGRDHSNTNGSFHSTTTIEEGTSGSGKLFRVISTFSTLRRNTGPETQEIVTGGFVNEKLRREVNHSEGKTIAQTNYPLPEQYQNVDGGCVFQLDEGGMWSADGNLQYFIGIIDILMLYSFRKKMEHFYKSTLYSAEDISAVNPVKYAERFLGFMRDIVPEL</sequence>
<dbReference type="GO" id="GO:0046854">
    <property type="term" value="P:phosphatidylinositol phosphate biosynthetic process"/>
    <property type="evidence" value="ECO:0007669"/>
    <property type="project" value="TreeGrafter"/>
</dbReference>
<dbReference type="STRING" id="1890364.A0A2P6P0B4"/>
<dbReference type="OrthoDB" id="20783at2759"/>
<dbReference type="Gene3D" id="3.30.800.10">
    <property type="entry name" value="Phosphatidylinositol Phosphate Kinase II Beta"/>
    <property type="match status" value="1"/>
</dbReference>
<dbReference type="PANTHER" id="PTHR23086">
    <property type="entry name" value="PHOSPHATIDYLINOSITOL-4-PHOSPHATE 5-KINASE"/>
    <property type="match status" value="1"/>
</dbReference>
<dbReference type="InterPro" id="IPR027483">
    <property type="entry name" value="PInositol-4-P-4/5-kinase_C_sf"/>
</dbReference>
<dbReference type="InterPro" id="IPR002498">
    <property type="entry name" value="PInositol-4-P-4/5-kinase_core"/>
</dbReference>
<feature type="region of interest" description="Disordered" evidence="2">
    <location>
        <begin position="379"/>
        <end position="521"/>
    </location>
</feature>
<dbReference type="GO" id="GO:0005524">
    <property type="term" value="F:ATP binding"/>
    <property type="evidence" value="ECO:0007669"/>
    <property type="project" value="UniProtKB-UniRule"/>
</dbReference>
<feature type="compositionally biased region" description="Basic and acidic residues" evidence="2">
    <location>
        <begin position="53"/>
        <end position="66"/>
    </location>
</feature>
<dbReference type="PROSITE" id="PS51455">
    <property type="entry name" value="PIPK"/>
    <property type="match status" value="1"/>
</dbReference>
<keyword evidence="5" id="KW-1185">Reference proteome</keyword>
<dbReference type="SUPFAM" id="SSF56104">
    <property type="entry name" value="SAICAR synthase-like"/>
    <property type="match status" value="2"/>
</dbReference>
<keyword evidence="1" id="KW-0547">Nucleotide-binding</keyword>
<feature type="compositionally biased region" description="Polar residues" evidence="2">
    <location>
        <begin position="469"/>
        <end position="494"/>
    </location>
</feature>
<feature type="compositionally biased region" description="Low complexity" evidence="2">
    <location>
        <begin position="452"/>
        <end position="465"/>
    </location>
</feature>
<dbReference type="Proteomes" id="UP000241769">
    <property type="component" value="Unassembled WGS sequence"/>
</dbReference>
<comment type="caution">
    <text evidence="4">The sequence shown here is derived from an EMBL/GenBank/DDBJ whole genome shotgun (WGS) entry which is preliminary data.</text>
</comment>
<reference evidence="4 5" key="1">
    <citation type="journal article" date="2018" name="Genome Biol. Evol.">
        <title>Multiple Roots of Fruiting Body Formation in Amoebozoa.</title>
        <authorList>
            <person name="Hillmann F."/>
            <person name="Forbes G."/>
            <person name="Novohradska S."/>
            <person name="Ferling I."/>
            <person name="Riege K."/>
            <person name="Groth M."/>
            <person name="Westermann M."/>
            <person name="Marz M."/>
            <person name="Spaller T."/>
            <person name="Winckler T."/>
            <person name="Schaap P."/>
            <person name="Glockner G."/>
        </authorList>
    </citation>
    <scope>NUCLEOTIDE SEQUENCE [LARGE SCALE GENOMIC DNA]</scope>
    <source>
        <strain evidence="4 5">Jena</strain>
    </source>
</reference>
<evidence type="ECO:0000313" key="4">
    <source>
        <dbReference type="EMBL" id="PRP89642.1"/>
    </source>
</evidence>
<dbReference type="Pfam" id="PF01504">
    <property type="entry name" value="PIP5K"/>
    <property type="match status" value="1"/>
</dbReference>
<dbReference type="GO" id="GO:0005886">
    <property type="term" value="C:plasma membrane"/>
    <property type="evidence" value="ECO:0007669"/>
    <property type="project" value="TreeGrafter"/>
</dbReference>
<dbReference type="Gene3D" id="3.30.810.10">
    <property type="entry name" value="2-Layer Sandwich"/>
    <property type="match status" value="2"/>
</dbReference>
<dbReference type="EMBL" id="MDYQ01000002">
    <property type="protein sequence ID" value="PRP89642.1"/>
    <property type="molecule type" value="Genomic_DNA"/>
</dbReference>
<dbReference type="InParanoid" id="A0A2P6P0B4"/>
<protein>
    <recommendedName>
        <fullName evidence="3">PIPK domain-containing protein</fullName>
    </recommendedName>
</protein>